<comment type="caution">
    <text evidence="9">The sequence shown here is derived from an EMBL/GenBank/DDBJ whole genome shotgun (WGS) entry which is preliminary data.</text>
</comment>
<evidence type="ECO:0000313" key="10">
    <source>
        <dbReference type="Proteomes" id="UP000029734"/>
    </source>
</evidence>
<dbReference type="PIRSF" id="PIRSF002854">
    <property type="entry name" value="MetQ"/>
    <property type="match status" value="1"/>
</dbReference>
<reference evidence="9 10" key="1">
    <citation type="submission" date="2014-08" db="EMBL/GenBank/DDBJ databases">
        <authorList>
            <person name="den Bakker H.C."/>
        </authorList>
    </citation>
    <scope>NUCLEOTIDE SEQUENCE [LARGE SCALE GENOMIC DNA]</scope>
    <source>
        <strain evidence="9 10">DSM 18334</strain>
    </source>
</reference>
<evidence type="ECO:0000256" key="7">
    <source>
        <dbReference type="PIRSR" id="PIRSR002854-1"/>
    </source>
</evidence>
<organism evidence="9 10">
    <name type="scientific">Paenibacillus wynnii</name>
    <dbReference type="NCBI Taxonomy" id="268407"/>
    <lineage>
        <taxon>Bacteria</taxon>
        <taxon>Bacillati</taxon>
        <taxon>Bacillota</taxon>
        <taxon>Bacilli</taxon>
        <taxon>Bacillales</taxon>
        <taxon>Paenibacillaceae</taxon>
        <taxon>Paenibacillus</taxon>
    </lineage>
</organism>
<dbReference type="AlphaFoldDB" id="A0A098MGY9"/>
<evidence type="ECO:0000256" key="5">
    <source>
        <dbReference type="ARBA" id="ARBA00023288"/>
    </source>
</evidence>
<evidence type="ECO:0000256" key="8">
    <source>
        <dbReference type="SAM" id="SignalP"/>
    </source>
</evidence>
<keyword evidence="4" id="KW-0564">Palmitate</keyword>
<name>A0A098MGY9_9BACL</name>
<dbReference type="NCBIfam" id="TIGR00363">
    <property type="entry name" value="MetQ/NlpA family lipoprotein"/>
    <property type="match status" value="1"/>
</dbReference>
<dbReference type="PROSITE" id="PS51257">
    <property type="entry name" value="PROKAR_LIPOPROTEIN"/>
    <property type="match status" value="1"/>
</dbReference>
<dbReference type="PANTHER" id="PTHR30429:SF0">
    <property type="entry name" value="METHIONINE-BINDING LIPOPROTEIN METQ"/>
    <property type="match status" value="1"/>
</dbReference>
<proteinExistence type="inferred from homology"/>
<evidence type="ECO:0000256" key="2">
    <source>
        <dbReference type="ARBA" id="ARBA00022729"/>
    </source>
</evidence>
<dbReference type="InterPro" id="IPR004872">
    <property type="entry name" value="Lipoprotein_NlpA"/>
</dbReference>
<evidence type="ECO:0000313" key="9">
    <source>
        <dbReference type="EMBL" id="KGE20817.1"/>
    </source>
</evidence>
<dbReference type="GO" id="GO:0016020">
    <property type="term" value="C:membrane"/>
    <property type="evidence" value="ECO:0007669"/>
    <property type="project" value="UniProtKB-SubCell"/>
</dbReference>
<accession>A0A098MGY9</accession>
<dbReference type="Proteomes" id="UP000029734">
    <property type="component" value="Unassembled WGS sequence"/>
</dbReference>
<gene>
    <name evidence="9" type="ORF">PWYN_01155</name>
</gene>
<reference evidence="9 10" key="2">
    <citation type="submission" date="2014-10" db="EMBL/GenBank/DDBJ databases">
        <title>Comparative genomics of the Paenibacillus odorifer group.</title>
        <authorList>
            <person name="Tsai Y.-C."/>
            <person name="Martin N."/>
            <person name="Korlach J."/>
            <person name="Wiedmann M."/>
        </authorList>
    </citation>
    <scope>NUCLEOTIDE SEQUENCE [LARGE SCALE GENOMIC DNA]</scope>
    <source>
        <strain evidence="9 10">DSM 18334</strain>
    </source>
</reference>
<keyword evidence="10" id="KW-1185">Reference proteome</keyword>
<protein>
    <recommendedName>
        <fullName evidence="6">Lipoprotein</fullName>
    </recommendedName>
</protein>
<sequence length="287" mass="30843">MKKLLLTFFSLTLIVVLAACGNNNANNAGNSAATNAPAADATTEPAAEPVTLVIGASPVPHAEILKAIAPLLEAQGIKLEIKEFTDYVQPNVQLAEKQLDANFFQHQPYLDEQNKNNSTDLVSVGSVHVEPFGAYSKKIKTIEELADGAKVAIPNDATNGGRALILLAKNGLITLKDDKNITSTTADITENKKNLKIIELDAAMLPRQLNEVDLALINTNYALEAKLVPTKDALFIEGVDSPYANILVTRPDNKDTDAIKKLVAALTSPEAKKFIEEKYEGAIIPAF</sequence>
<dbReference type="Pfam" id="PF03180">
    <property type="entry name" value="Lipoprotein_9"/>
    <property type="match status" value="1"/>
</dbReference>
<dbReference type="CDD" id="cd13597">
    <property type="entry name" value="PBP2_lipoprotein_Tp32"/>
    <property type="match status" value="1"/>
</dbReference>
<evidence type="ECO:0000256" key="3">
    <source>
        <dbReference type="ARBA" id="ARBA00023136"/>
    </source>
</evidence>
<dbReference type="OrthoDB" id="9812878at2"/>
<dbReference type="Gene3D" id="3.40.190.10">
    <property type="entry name" value="Periplasmic binding protein-like II"/>
    <property type="match status" value="2"/>
</dbReference>
<feature type="signal peptide" evidence="8">
    <location>
        <begin position="1"/>
        <end position="18"/>
    </location>
</feature>
<comment type="subcellular location">
    <subcellularLocation>
        <location evidence="1">Membrane</location>
        <topology evidence="1">Lipid-anchor</topology>
    </subcellularLocation>
</comment>
<evidence type="ECO:0000256" key="4">
    <source>
        <dbReference type="ARBA" id="ARBA00023139"/>
    </source>
</evidence>
<dbReference type="SUPFAM" id="SSF53850">
    <property type="entry name" value="Periplasmic binding protein-like II"/>
    <property type="match status" value="1"/>
</dbReference>
<dbReference type="EMBL" id="JQCR01000001">
    <property type="protein sequence ID" value="KGE20817.1"/>
    <property type="molecule type" value="Genomic_DNA"/>
</dbReference>
<comment type="similarity">
    <text evidence="6">Belongs to the nlpA lipoprotein family.</text>
</comment>
<dbReference type="PANTHER" id="PTHR30429">
    <property type="entry name" value="D-METHIONINE-BINDING LIPOPROTEIN METQ"/>
    <property type="match status" value="1"/>
</dbReference>
<evidence type="ECO:0000256" key="1">
    <source>
        <dbReference type="ARBA" id="ARBA00004635"/>
    </source>
</evidence>
<keyword evidence="2 8" id="KW-0732">Signal</keyword>
<keyword evidence="5 6" id="KW-0449">Lipoprotein</keyword>
<dbReference type="eggNOG" id="COG1464">
    <property type="taxonomic scope" value="Bacteria"/>
</dbReference>
<dbReference type="RefSeq" id="WP_036647502.1">
    <property type="nucleotide sequence ID" value="NZ_JQCR01000001.1"/>
</dbReference>
<dbReference type="STRING" id="268407.PWYN_01155"/>
<feature type="lipid moiety-binding region" description="S-diacylglycerol cysteine" evidence="7">
    <location>
        <position position="20"/>
    </location>
</feature>
<keyword evidence="3" id="KW-0472">Membrane</keyword>
<evidence type="ECO:0000256" key="6">
    <source>
        <dbReference type="PIRNR" id="PIRNR002854"/>
    </source>
</evidence>
<feature type="chain" id="PRO_5038588908" description="Lipoprotein" evidence="8">
    <location>
        <begin position="19"/>
        <end position="287"/>
    </location>
</feature>